<keyword evidence="2" id="KW-1185">Reference proteome</keyword>
<proteinExistence type="predicted"/>
<protein>
    <submittedName>
        <fullName evidence="1">Uncharacterized protein</fullName>
    </submittedName>
</protein>
<dbReference type="RefSeq" id="WP_169282957.1">
    <property type="nucleotide sequence ID" value="NZ_CP051680.1"/>
</dbReference>
<sequence length="280" mass="31099">MRNGIRQRLTQAVPLIGGRVVEADETATGLDKPYVLLVQGADTVDTDWMGYRTSFEIWPFVSQDEFSEVDGLSNLIIQALDGQVITDPDSMASFTCQYEGNIGSDKVDIERNALTRGLRFAVISVKRGDVPEDLQEDAWLAALSSWTKNTLGSEDWQVYCGKWPSDYVRPSILWRLEGAETTASTRAATIEVRKKTVGHVLGRTLGEQTATILELTQALTSAVKIPLNVTERRYLSVLSPIVDLAQDALTEGQLSITLSRKVVRQLDEGPLMRTIQFQHK</sequence>
<evidence type="ECO:0000313" key="2">
    <source>
        <dbReference type="Proteomes" id="UP000502248"/>
    </source>
</evidence>
<organism evidence="1 2">
    <name type="scientific">Cohnella herbarum</name>
    <dbReference type="NCBI Taxonomy" id="2728023"/>
    <lineage>
        <taxon>Bacteria</taxon>
        <taxon>Bacillati</taxon>
        <taxon>Bacillota</taxon>
        <taxon>Bacilli</taxon>
        <taxon>Bacillales</taxon>
        <taxon>Paenibacillaceae</taxon>
        <taxon>Cohnella</taxon>
    </lineage>
</organism>
<dbReference type="KEGG" id="cheb:HH215_28430"/>
<name>A0A7Z2VNQ4_9BACL</name>
<dbReference type="Proteomes" id="UP000502248">
    <property type="component" value="Chromosome"/>
</dbReference>
<dbReference type="AlphaFoldDB" id="A0A7Z2VNQ4"/>
<accession>A0A7Z2VNQ4</accession>
<dbReference type="EMBL" id="CP051680">
    <property type="protein sequence ID" value="QJD86711.1"/>
    <property type="molecule type" value="Genomic_DNA"/>
</dbReference>
<evidence type="ECO:0000313" key="1">
    <source>
        <dbReference type="EMBL" id="QJD86711.1"/>
    </source>
</evidence>
<reference evidence="1 2" key="1">
    <citation type="submission" date="2020-04" db="EMBL/GenBank/DDBJ databases">
        <title>Genome sequencing of novel species.</title>
        <authorList>
            <person name="Heo J."/>
            <person name="Kim S.-J."/>
            <person name="Kim J.-S."/>
            <person name="Hong S.-B."/>
            <person name="Kwon S.-W."/>
        </authorList>
    </citation>
    <scope>NUCLEOTIDE SEQUENCE [LARGE SCALE GENOMIC DNA]</scope>
    <source>
        <strain evidence="1 2">MFER-1</strain>
    </source>
</reference>
<gene>
    <name evidence="1" type="ORF">HH215_28430</name>
</gene>